<sequence length="339" mass="38823">MLGSMLGMSKTYNDNSTIQKAAIQSSFELIKESIDALDIPHVNIIADYGSSQGVNSIYTIKEIIDYLRQTNKCVKDPLVIHNDLPTNDWTSLFQLLVKDNSYYGVASGHSFYEQCLPNNSVGIGYCSTSIHWLSKKPCNILNHCLIDAVTCPKVNEEFRQQAYLDYCQFLKHRSCELISGGVLILVVLATNKEGKRGNEEFHNILYECAQLLPFTSNELIDYTIPAYFLSYDECVDEKLFAQYSFDLIKSQNVMMEPPFLKSWKEEQITFDEFARLSTSFVRGWSESIVEQTLTNNGRTRADIPGLLNRFWNIFEENLRKKPDLGNISFEYVQIALKKK</sequence>
<dbReference type="AlphaFoldDB" id="A0A814D4N9"/>
<dbReference type="Pfam" id="PF03492">
    <property type="entry name" value="Methyltransf_7"/>
    <property type="match status" value="1"/>
</dbReference>
<keyword evidence="1" id="KW-0479">Metal-binding</keyword>
<gene>
    <name evidence="3" type="ORF">JYZ213_LOCUS13285</name>
</gene>
<evidence type="ECO:0000256" key="1">
    <source>
        <dbReference type="ARBA" id="ARBA00022723"/>
    </source>
</evidence>
<dbReference type="SUPFAM" id="SSF53335">
    <property type="entry name" value="S-adenosyl-L-methionine-dependent methyltransferases"/>
    <property type="match status" value="1"/>
</dbReference>
<organism evidence="3 4">
    <name type="scientific">Adineta steineri</name>
    <dbReference type="NCBI Taxonomy" id="433720"/>
    <lineage>
        <taxon>Eukaryota</taxon>
        <taxon>Metazoa</taxon>
        <taxon>Spiralia</taxon>
        <taxon>Gnathifera</taxon>
        <taxon>Rotifera</taxon>
        <taxon>Eurotatoria</taxon>
        <taxon>Bdelloidea</taxon>
        <taxon>Adinetida</taxon>
        <taxon>Adinetidae</taxon>
        <taxon>Adineta</taxon>
    </lineage>
</organism>
<dbReference type="InterPro" id="IPR029063">
    <property type="entry name" value="SAM-dependent_MTases_sf"/>
</dbReference>
<comment type="caution">
    <text evidence="3">The sequence shown here is derived from an EMBL/GenBank/DDBJ whole genome shotgun (WGS) entry which is preliminary data.</text>
</comment>
<dbReference type="Gene3D" id="1.10.1200.270">
    <property type="entry name" value="Methyltransferase, alpha-helical capping domain"/>
    <property type="match status" value="1"/>
</dbReference>
<keyword evidence="2" id="KW-0460">Magnesium</keyword>
<dbReference type="InterPro" id="IPR005299">
    <property type="entry name" value="MeTrfase_7"/>
</dbReference>
<accession>A0A814D4N9</accession>
<evidence type="ECO:0000256" key="2">
    <source>
        <dbReference type="ARBA" id="ARBA00022842"/>
    </source>
</evidence>
<evidence type="ECO:0000313" key="4">
    <source>
        <dbReference type="Proteomes" id="UP000663845"/>
    </source>
</evidence>
<dbReference type="Gene3D" id="3.40.50.150">
    <property type="entry name" value="Vaccinia Virus protein VP39"/>
    <property type="match status" value="1"/>
</dbReference>
<dbReference type="GO" id="GO:0008168">
    <property type="term" value="F:methyltransferase activity"/>
    <property type="evidence" value="ECO:0007669"/>
    <property type="project" value="InterPro"/>
</dbReference>
<dbReference type="Proteomes" id="UP000663845">
    <property type="component" value="Unassembled WGS sequence"/>
</dbReference>
<reference evidence="3" key="1">
    <citation type="submission" date="2021-02" db="EMBL/GenBank/DDBJ databases">
        <authorList>
            <person name="Nowell W R."/>
        </authorList>
    </citation>
    <scope>NUCLEOTIDE SEQUENCE</scope>
</reference>
<dbReference type="PANTHER" id="PTHR31009">
    <property type="entry name" value="S-ADENOSYL-L-METHIONINE:CARBOXYL METHYLTRANSFERASE FAMILY PROTEIN"/>
    <property type="match status" value="1"/>
</dbReference>
<proteinExistence type="predicted"/>
<dbReference type="EMBL" id="CAJNOG010000106">
    <property type="protein sequence ID" value="CAF0950835.1"/>
    <property type="molecule type" value="Genomic_DNA"/>
</dbReference>
<dbReference type="InterPro" id="IPR042086">
    <property type="entry name" value="MeTrfase_capping"/>
</dbReference>
<protein>
    <submittedName>
        <fullName evidence="3">Uncharacterized protein</fullName>
    </submittedName>
</protein>
<name>A0A814D4N9_9BILA</name>
<evidence type="ECO:0000313" key="3">
    <source>
        <dbReference type="EMBL" id="CAF0950835.1"/>
    </source>
</evidence>
<dbReference type="GO" id="GO:0046872">
    <property type="term" value="F:metal ion binding"/>
    <property type="evidence" value="ECO:0007669"/>
    <property type="project" value="UniProtKB-KW"/>
</dbReference>